<feature type="region of interest" description="Disordered" evidence="1">
    <location>
        <begin position="45"/>
        <end position="100"/>
    </location>
</feature>
<dbReference type="Proteomes" id="UP000489600">
    <property type="component" value="Unassembled WGS sequence"/>
</dbReference>
<feature type="compositionally biased region" description="Acidic residues" evidence="1">
    <location>
        <begin position="49"/>
        <end position="93"/>
    </location>
</feature>
<evidence type="ECO:0000313" key="3">
    <source>
        <dbReference type="Proteomes" id="UP000489600"/>
    </source>
</evidence>
<sequence length="114" mass="13097">MTEVILVEVILWNPEDVEFSGLIDQIVDRLVHGWLVYDDLEALFHGEVEEGEEEGEDGDDEEREAGEESEEEGDESEEEGDESEEEEFESEPDDLTKYPTYIPGRKIFKAKLDV</sequence>
<organism evidence="2 3">
    <name type="scientific">Arabis nemorensis</name>
    <dbReference type="NCBI Taxonomy" id="586526"/>
    <lineage>
        <taxon>Eukaryota</taxon>
        <taxon>Viridiplantae</taxon>
        <taxon>Streptophyta</taxon>
        <taxon>Embryophyta</taxon>
        <taxon>Tracheophyta</taxon>
        <taxon>Spermatophyta</taxon>
        <taxon>Magnoliopsida</taxon>
        <taxon>eudicotyledons</taxon>
        <taxon>Gunneridae</taxon>
        <taxon>Pentapetalae</taxon>
        <taxon>rosids</taxon>
        <taxon>malvids</taxon>
        <taxon>Brassicales</taxon>
        <taxon>Brassicaceae</taxon>
        <taxon>Arabideae</taxon>
        <taxon>Arabis</taxon>
    </lineage>
</organism>
<accession>A0A565AUP3</accession>
<evidence type="ECO:0000256" key="1">
    <source>
        <dbReference type="SAM" id="MobiDB-lite"/>
    </source>
</evidence>
<evidence type="ECO:0000313" key="2">
    <source>
        <dbReference type="EMBL" id="VVA93097.1"/>
    </source>
</evidence>
<dbReference type="AlphaFoldDB" id="A0A565AUP3"/>
<keyword evidence="3" id="KW-1185">Reference proteome</keyword>
<proteinExistence type="predicted"/>
<protein>
    <submittedName>
        <fullName evidence="2">Uncharacterized protein</fullName>
    </submittedName>
</protein>
<dbReference type="EMBL" id="CABITT030000001">
    <property type="protein sequence ID" value="VVA93097.1"/>
    <property type="molecule type" value="Genomic_DNA"/>
</dbReference>
<reference evidence="2" key="1">
    <citation type="submission" date="2019-07" db="EMBL/GenBank/DDBJ databases">
        <authorList>
            <person name="Dittberner H."/>
        </authorList>
    </citation>
    <scope>NUCLEOTIDE SEQUENCE [LARGE SCALE GENOMIC DNA]</scope>
</reference>
<gene>
    <name evidence="2" type="ORF">ANE_LOCUS3542</name>
</gene>
<name>A0A565AUP3_9BRAS</name>
<comment type="caution">
    <text evidence="2">The sequence shown here is derived from an EMBL/GenBank/DDBJ whole genome shotgun (WGS) entry which is preliminary data.</text>
</comment>